<dbReference type="PROSITE" id="PS00086">
    <property type="entry name" value="CYTOCHROME_P450"/>
    <property type="match status" value="1"/>
</dbReference>
<gene>
    <name evidence="7" type="ORF">CTI12_AA406520</name>
</gene>
<dbReference type="PRINTS" id="PR00385">
    <property type="entry name" value="P450"/>
</dbReference>
<evidence type="ECO:0000256" key="4">
    <source>
        <dbReference type="ARBA" id="ARBA00023004"/>
    </source>
</evidence>
<keyword evidence="3 6" id="KW-0560">Oxidoreductase</keyword>
<dbReference type="Pfam" id="PF00067">
    <property type="entry name" value="p450"/>
    <property type="match status" value="2"/>
</dbReference>
<keyword evidence="1 6" id="KW-0349">Heme</keyword>
<dbReference type="InterPro" id="IPR017972">
    <property type="entry name" value="Cyt_P450_CS"/>
</dbReference>
<accession>A0A2U1M9V9</accession>
<dbReference type="GO" id="GO:0020037">
    <property type="term" value="F:heme binding"/>
    <property type="evidence" value="ECO:0007669"/>
    <property type="project" value="InterPro"/>
</dbReference>
<dbReference type="Proteomes" id="UP000245207">
    <property type="component" value="Unassembled WGS sequence"/>
</dbReference>
<name>A0A2U1M9V9_ARTAN</name>
<proteinExistence type="inferred from homology"/>
<dbReference type="AlphaFoldDB" id="A0A2U1M9V9"/>
<dbReference type="GO" id="GO:0016705">
    <property type="term" value="F:oxidoreductase activity, acting on paired donors, with incorporation or reduction of molecular oxygen"/>
    <property type="evidence" value="ECO:0007669"/>
    <property type="project" value="InterPro"/>
</dbReference>
<keyword evidence="8" id="KW-1185">Reference proteome</keyword>
<sequence>MDHLYITTALLVVSLLIAILIRRKVSNLPPTIFPTIPIIGHLYLLKKPLYRTFATISAKHGPILLIRFGSRRVLLVSSPSIAEECFIKNDIIFANRPRLLAGKILVDDEPGDEDDIREEVFCGGMDVEDEGKRFQEIVKEMIMICNASNICDHLPFLSWLGVKGLENELISLQKKINDFFQVLIDQHKRVKKVEVDNKKKNTMIEVLLDLQERDPEYYTDELIRSFVLNLLAAGVDTSSTTMEWAFSLLLNHTHVLNKAQNEIDNHVGYHIPRGTMLLVNQWGIHHNPKLWSDPERFEPERFERLEGTRDGFRLMPFGGGRRSCPGEGLAMRMIGLTLGLLIQCFDWERVSEEMVDMTEGSGLTMPKAQPLIAKYRPRPMTHNLVFKIKDVFNQQNYGTFLSHLLMQHCLDYNVC</sequence>
<dbReference type="InterPro" id="IPR050651">
    <property type="entry name" value="Plant_Cytochrome_P450_Monoox"/>
</dbReference>
<dbReference type="SUPFAM" id="SSF48264">
    <property type="entry name" value="Cytochrome P450"/>
    <property type="match status" value="1"/>
</dbReference>
<keyword evidence="5 6" id="KW-0503">Monooxygenase</keyword>
<keyword evidence="4 6" id="KW-0408">Iron</keyword>
<evidence type="ECO:0000256" key="2">
    <source>
        <dbReference type="ARBA" id="ARBA00022723"/>
    </source>
</evidence>
<comment type="caution">
    <text evidence="7">The sequence shown here is derived from an EMBL/GenBank/DDBJ whole genome shotgun (WGS) entry which is preliminary data.</text>
</comment>
<dbReference type="EMBL" id="PKPP01006012">
    <property type="protein sequence ID" value="PWA58017.1"/>
    <property type="molecule type" value="Genomic_DNA"/>
</dbReference>
<protein>
    <submittedName>
        <fullName evidence="7">Cytochrome P450</fullName>
    </submittedName>
</protein>
<keyword evidence="2 6" id="KW-0479">Metal-binding</keyword>
<evidence type="ECO:0000256" key="6">
    <source>
        <dbReference type="RuleBase" id="RU000461"/>
    </source>
</evidence>
<dbReference type="InterPro" id="IPR001128">
    <property type="entry name" value="Cyt_P450"/>
</dbReference>
<organism evidence="7 8">
    <name type="scientific">Artemisia annua</name>
    <name type="common">Sweet wormwood</name>
    <dbReference type="NCBI Taxonomy" id="35608"/>
    <lineage>
        <taxon>Eukaryota</taxon>
        <taxon>Viridiplantae</taxon>
        <taxon>Streptophyta</taxon>
        <taxon>Embryophyta</taxon>
        <taxon>Tracheophyta</taxon>
        <taxon>Spermatophyta</taxon>
        <taxon>Magnoliopsida</taxon>
        <taxon>eudicotyledons</taxon>
        <taxon>Gunneridae</taxon>
        <taxon>Pentapetalae</taxon>
        <taxon>asterids</taxon>
        <taxon>campanulids</taxon>
        <taxon>Asterales</taxon>
        <taxon>Asteraceae</taxon>
        <taxon>Asteroideae</taxon>
        <taxon>Anthemideae</taxon>
        <taxon>Artemisiinae</taxon>
        <taxon>Artemisia</taxon>
    </lineage>
</organism>
<dbReference type="GO" id="GO:0005506">
    <property type="term" value="F:iron ion binding"/>
    <property type="evidence" value="ECO:0007669"/>
    <property type="project" value="InterPro"/>
</dbReference>
<dbReference type="OrthoDB" id="1055148at2759"/>
<evidence type="ECO:0000256" key="3">
    <source>
        <dbReference type="ARBA" id="ARBA00023002"/>
    </source>
</evidence>
<dbReference type="Gene3D" id="1.10.630.10">
    <property type="entry name" value="Cytochrome P450"/>
    <property type="match status" value="3"/>
</dbReference>
<evidence type="ECO:0000313" key="8">
    <source>
        <dbReference type="Proteomes" id="UP000245207"/>
    </source>
</evidence>
<dbReference type="PANTHER" id="PTHR47947">
    <property type="entry name" value="CYTOCHROME P450 82C3-RELATED"/>
    <property type="match status" value="1"/>
</dbReference>
<dbReference type="PANTHER" id="PTHR47947:SF24">
    <property type="entry name" value="ISOFLAVONE 2'-HYDROXYLASE-LIKE"/>
    <property type="match status" value="1"/>
</dbReference>
<reference evidence="7 8" key="1">
    <citation type="journal article" date="2018" name="Mol. Plant">
        <title>The genome of Artemisia annua provides insight into the evolution of Asteraceae family and artemisinin biosynthesis.</title>
        <authorList>
            <person name="Shen Q."/>
            <person name="Zhang L."/>
            <person name="Liao Z."/>
            <person name="Wang S."/>
            <person name="Yan T."/>
            <person name="Shi P."/>
            <person name="Liu M."/>
            <person name="Fu X."/>
            <person name="Pan Q."/>
            <person name="Wang Y."/>
            <person name="Lv Z."/>
            <person name="Lu X."/>
            <person name="Zhang F."/>
            <person name="Jiang W."/>
            <person name="Ma Y."/>
            <person name="Chen M."/>
            <person name="Hao X."/>
            <person name="Li L."/>
            <person name="Tang Y."/>
            <person name="Lv G."/>
            <person name="Zhou Y."/>
            <person name="Sun X."/>
            <person name="Brodelius P.E."/>
            <person name="Rose J.K.C."/>
            <person name="Tang K."/>
        </authorList>
    </citation>
    <scope>NUCLEOTIDE SEQUENCE [LARGE SCALE GENOMIC DNA]</scope>
    <source>
        <strain evidence="8">cv. Huhao1</strain>
        <tissue evidence="7">Leaf</tissue>
    </source>
</reference>
<evidence type="ECO:0000256" key="1">
    <source>
        <dbReference type="ARBA" id="ARBA00022617"/>
    </source>
</evidence>
<dbReference type="InterPro" id="IPR036396">
    <property type="entry name" value="Cyt_P450_sf"/>
</dbReference>
<evidence type="ECO:0000256" key="5">
    <source>
        <dbReference type="ARBA" id="ARBA00023033"/>
    </source>
</evidence>
<comment type="similarity">
    <text evidence="6">Belongs to the cytochrome P450 family.</text>
</comment>
<dbReference type="GO" id="GO:0004497">
    <property type="term" value="F:monooxygenase activity"/>
    <property type="evidence" value="ECO:0007669"/>
    <property type="project" value="UniProtKB-KW"/>
</dbReference>
<dbReference type="STRING" id="35608.A0A2U1M9V9"/>
<evidence type="ECO:0000313" key="7">
    <source>
        <dbReference type="EMBL" id="PWA58017.1"/>
    </source>
</evidence>